<evidence type="ECO:0000313" key="1">
    <source>
        <dbReference type="EMBL" id="MCC5599355.1"/>
    </source>
</evidence>
<keyword evidence="2" id="KW-1185">Reference proteome</keyword>
<accession>A0ABS8I5G3</accession>
<sequence>MRFTRTGSQGDEGELEVEAFAQTLIHPPQILIHPPQILIHPPQILIHPPQILIPNAQYFSTRGCALSVAMPQALRLPSLRDATRTTALRASRSVQVPYAPCPTFSYEMSEIDDYVRDDINAIALLLLRGLD</sequence>
<proteinExistence type="predicted"/>
<reference evidence="1 2" key="1">
    <citation type="journal article" date="2021" name="Microorganisms">
        <title>Genome Evolution of Filamentous Cyanobacterium Nostoc Species: From Facultative Symbiosis to Free Living.</title>
        <authorList>
            <person name="Huo D."/>
            <person name="Li H."/>
            <person name="Cai F."/>
            <person name="Guo X."/>
            <person name="Qiao Z."/>
            <person name="Wang W."/>
            <person name="Yu G."/>
            <person name="Li R."/>
        </authorList>
    </citation>
    <scope>NUCLEOTIDE SEQUENCE [LARGE SCALE GENOMIC DNA]</scope>
    <source>
        <strain evidence="1 2">CHAB 5714</strain>
    </source>
</reference>
<gene>
    <name evidence="1" type="ORF">LC586_09015</name>
</gene>
<dbReference type="RefSeq" id="WP_229484221.1">
    <property type="nucleotide sequence ID" value="NZ_JAIVFQ010000009.1"/>
</dbReference>
<evidence type="ECO:0000313" key="2">
    <source>
        <dbReference type="Proteomes" id="UP001199525"/>
    </source>
</evidence>
<protein>
    <submittedName>
        <fullName evidence="1">Uncharacterized protein</fullName>
    </submittedName>
</protein>
<dbReference type="Proteomes" id="UP001199525">
    <property type="component" value="Unassembled WGS sequence"/>
</dbReference>
<organism evidence="1 2">
    <name type="scientific">Nostoc favosum CHAB5714</name>
    <dbReference type="NCBI Taxonomy" id="2780399"/>
    <lineage>
        <taxon>Bacteria</taxon>
        <taxon>Bacillati</taxon>
        <taxon>Cyanobacteriota</taxon>
        <taxon>Cyanophyceae</taxon>
        <taxon>Nostocales</taxon>
        <taxon>Nostocaceae</taxon>
        <taxon>Nostoc</taxon>
        <taxon>Nostoc favosum</taxon>
    </lineage>
</organism>
<name>A0ABS8I5G3_9NOSO</name>
<dbReference type="EMBL" id="JAIVFQ010000009">
    <property type="protein sequence ID" value="MCC5599355.1"/>
    <property type="molecule type" value="Genomic_DNA"/>
</dbReference>
<comment type="caution">
    <text evidence="1">The sequence shown here is derived from an EMBL/GenBank/DDBJ whole genome shotgun (WGS) entry which is preliminary data.</text>
</comment>